<keyword evidence="2 3" id="KW-0378">Hydrolase</keyword>
<dbReference type="InterPro" id="IPR029058">
    <property type="entry name" value="AB_hydrolase_fold"/>
</dbReference>
<dbReference type="EC" id="3.1.1.-" evidence="3"/>
<gene>
    <name evidence="5" type="ORF">ENW50_08945</name>
</gene>
<feature type="signal peptide" evidence="3">
    <location>
        <begin position="1"/>
        <end position="21"/>
    </location>
</feature>
<dbReference type="InterPro" id="IPR002018">
    <property type="entry name" value="CarbesteraseB"/>
</dbReference>
<protein>
    <recommendedName>
        <fullName evidence="3">Carboxylic ester hydrolase</fullName>
        <ecNumber evidence="3">3.1.1.-</ecNumber>
    </recommendedName>
</protein>
<dbReference type="AlphaFoldDB" id="A0A7V4XTN7"/>
<reference evidence="5" key="1">
    <citation type="journal article" date="2020" name="mSystems">
        <title>Genome- and Community-Level Interaction Insights into Carbon Utilization and Element Cycling Functions of Hydrothermarchaeota in Hydrothermal Sediment.</title>
        <authorList>
            <person name="Zhou Z."/>
            <person name="Liu Y."/>
            <person name="Xu W."/>
            <person name="Pan J."/>
            <person name="Luo Z.H."/>
            <person name="Li M."/>
        </authorList>
    </citation>
    <scope>NUCLEOTIDE SEQUENCE [LARGE SCALE GENOMIC DNA]</scope>
    <source>
        <strain evidence="5">SpSt-855</strain>
    </source>
</reference>
<evidence type="ECO:0000256" key="1">
    <source>
        <dbReference type="ARBA" id="ARBA00005964"/>
    </source>
</evidence>
<dbReference type="Pfam" id="PF00135">
    <property type="entry name" value="COesterase"/>
    <property type="match status" value="1"/>
</dbReference>
<evidence type="ECO:0000256" key="3">
    <source>
        <dbReference type="RuleBase" id="RU361235"/>
    </source>
</evidence>
<dbReference type="PANTHER" id="PTHR11559">
    <property type="entry name" value="CARBOXYLESTERASE"/>
    <property type="match status" value="1"/>
</dbReference>
<dbReference type="InterPro" id="IPR019826">
    <property type="entry name" value="Carboxylesterase_B_AS"/>
</dbReference>
<name>A0A7V4XTN7_9BACT</name>
<evidence type="ECO:0000313" key="5">
    <source>
        <dbReference type="EMBL" id="HGY94791.1"/>
    </source>
</evidence>
<keyword evidence="3" id="KW-0732">Signal</keyword>
<feature type="chain" id="PRO_5031607709" description="Carboxylic ester hydrolase" evidence="3">
    <location>
        <begin position="22"/>
        <end position="512"/>
    </location>
</feature>
<dbReference type="SUPFAM" id="SSF53474">
    <property type="entry name" value="alpha/beta-Hydrolases"/>
    <property type="match status" value="1"/>
</dbReference>
<feature type="domain" description="Carboxylesterase type B" evidence="4">
    <location>
        <begin position="32"/>
        <end position="489"/>
    </location>
</feature>
<comment type="caution">
    <text evidence="5">The sequence shown here is derived from an EMBL/GenBank/DDBJ whole genome shotgun (WGS) entry which is preliminary data.</text>
</comment>
<evidence type="ECO:0000259" key="4">
    <source>
        <dbReference type="Pfam" id="PF00135"/>
    </source>
</evidence>
<dbReference type="InterPro" id="IPR050309">
    <property type="entry name" value="Type-B_Carboxylest/Lipase"/>
</dbReference>
<dbReference type="Gene3D" id="3.40.50.1820">
    <property type="entry name" value="alpha/beta hydrolase"/>
    <property type="match status" value="1"/>
</dbReference>
<organism evidence="5">
    <name type="scientific">Acidobacterium capsulatum</name>
    <dbReference type="NCBI Taxonomy" id="33075"/>
    <lineage>
        <taxon>Bacteria</taxon>
        <taxon>Pseudomonadati</taxon>
        <taxon>Acidobacteriota</taxon>
        <taxon>Terriglobia</taxon>
        <taxon>Terriglobales</taxon>
        <taxon>Acidobacteriaceae</taxon>
        <taxon>Acidobacterium</taxon>
    </lineage>
</organism>
<evidence type="ECO:0000256" key="2">
    <source>
        <dbReference type="ARBA" id="ARBA00022801"/>
    </source>
</evidence>
<sequence>MPATRRLLLACLLLIPTLCAAQSAKFKPAPQARVSIAQGQLEGTEPAPGIFAYLGIPFAQPPVGDLRWQPPQPPRPWQGVYMADSHGHPCAQLSEGWNKWDAAHGSEDCLHLDVWTPAHAHNLPVMVYIHGGSNLAGDGFSDGTPLVKHGVVLVTIEYRLDIFGFFRTAALDKESPHHASGDYGLLDQIAALQWIHHNIAKFGGDPGKVMIFGQSAGAVDTGLLLTSPLARGLFTSALEESGQVLGLMPTSTKSESEIAWAPVARALGSSLAAQRADSTAKVLAIDKQAPKPPPVTWWGYRGASVDGWVLPEMPWRVYQAGHEAPVPLVLGTNVQEIVPFGQTTRQLQHVMAETVGYKAAAAIEDFYQHNPSALLGSPSARFATDHDFHCAIRLLAAWHASHGYPTWVYRFDRPDPGQPSAMHTSELFYLFDSFFGKAKPTAQDLAIGNDLDLYWTSLAKTGAPASAAAWPRYQAAQFGPWLNIPKTGTDIHAVSQPFGGEACALMDPSYPK</sequence>
<dbReference type="EMBL" id="DTKL01000057">
    <property type="protein sequence ID" value="HGY94791.1"/>
    <property type="molecule type" value="Genomic_DNA"/>
</dbReference>
<accession>A0A7V4XTN7</accession>
<dbReference type="PROSITE" id="PS00122">
    <property type="entry name" value="CARBOXYLESTERASE_B_1"/>
    <property type="match status" value="1"/>
</dbReference>
<dbReference type="GO" id="GO:0016787">
    <property type="term" value="F:hydrolase activity"/>
    <property type="evidence" value="ECO:0007669"/>
    <property type="project" value="UniProtKB-KW"/>
</dbReference>
<comment type="similarity">
    <text evidence="1 3">Belongs to the type-B carboxylesterase/lipase family.</text>
</comment>
<proteinExistence type="inferred from homology"/>